<organism evidence="1 2">
    <name type="scientific">Sphenostylis stenocarpa</name>
    <dbReference type="NCBI Taxonomy" id="92480"/>
    <lineage>
        <taxon>Eukaryota</taxon>
        <taxon>Viridiplantae</taxon>
        <taxon>Streptophyta</taxon>
        <taxon>Embryophyta</taxon>
        <taxon>Tracheophyta</taxon>
        <taxon>Spermatophyta</taxon>
        <taxon>Magnoliopsida</taxon>
        <taxon>eudicotyledons</taxon>
        <taxon>Gunneridae</taxon>
        <taxon>Pentapetalae</taxon>
        <taxon>rosids</taxon>
        <taxon>fabids</taxon>
        <taxon>Fabales</taxon>
        <taxon>Fabaceae</taxon>
        <taxon>Papilionoideae</taxon>
        <taxon>50 kb inversion clade</taxon>
        <taxon>NPAAA clade</taxon>
        <taxon>indigoferoid/millettioid clade</taxon>
        <taxon>Phaseoleae</taxon>
        <taxon>Sphenostylis</taxon>
    </lineage>
</organism>
<keyword evidence="2" id="KW-1185">Reference proteome</keyword>
<evidence type="ECO:0000313" key="2">
    <source>
        <dbReference type="Proteomes" id="UP001189624"/>
    </source>
</evidence>
<name>A0AA86W0P7_9FABA</name>
<dbReference type="AlphaFoldDB" id="A0AA86W0P7"/>
<protein>
    <submittedName>
        <fullName evidence="1">Uncharacterized protein</fullName>
    </submittedName>
</protein>
<evidence type="ECO:0000313" key="1">
    <source>
        <dbReference type="EMBL" id="CAJ1974755.1"/>
    </source>
</evidence>
<gene>
    <name evidence="1" type="ORF">AYBTSS11_LOCUS26837</name>
</gene>
<feature type="non-terminal residue" evidence="1">
    <location>
        <position position="1"/>
    </location>
</feature>
<accession>A0AA86W0P7</accession>
<sequence length="59" mass="6503">RDSSFTWNCQNTPPKSTARKGIWGQKACVGHEVLTAGANPGSWANGNKFSISFYEILWS</sequence>
<dbReference type="Proteomes" id="UP001189624">
    <property type="component" value="Chromosome 9"/>
</dbReference>
<reference evidence="1" key="1">
    <citation type="submission" date="2023-10" db="EMBL/GenBank/DDBJ databases">
        <authorList>
            <person name="Domelevo Entfellner J.-B."/>
        </authorList>
    </citation>
    <scope>NUCLEOTIDE SEQUENCE</scope>
</reference>
<dbReference type="Gramene" id="rna-AYBTSS11_LOCUS26837">
    <property type="protein sequence ID" value="CAJ1974755.1"/>
    <property type="gene ID" value="gene-AYBTSS11_LOCUS26837"/>
</dbReference>
<proteinExistence type="predicted"/>
<dbReference type="EMBL" id="OY731406">
    <property type="protein sequence ID" value="CAJ1974755.1"/>
    <property type="molecule type" value="Genomic_DNA"/>
</dbReference>